<gene>
    <name evidence="4" type="ORF">PPERSA_09263</name>
</gene>
<keyword evidence="5" id="KW-1185">Reference proteome</keyword>
<accession>A0A0V0QLP9</accession>
<evidence type="ECO:0000256" key="1">
    <source>
        <dbReference type="SAM" id="Coils"/>
    </source>
</evidence>
<sequence length="1292" mass="155902">MKKNQKVEENQDSQQKTMEKNSLTEQLINNQESKQTLNQREQQQNMQYIYPKQEQDEPQNLSISEFNYPIQSQVNNPPIQQKQVLNKGKDKNENNNNDNDNDNNNPFQKEVDKVPLLRNLKLPKLVKFDFRGQDYQILKEKKMPKPLIEGHEKVAYFLDSTLENWDVDNYTQIDFGLPDTIFKGDKPVIQYNEPTYEVERLELGQLSAEQRHSIWNNGTFIVPSKKFSTPYTWQLTQWLVKGRKNIKESFYYDMSNVYHISCFWGDCFYAENQYEYEGFRERTVIQAIFKPQLFDSLKEIFWHFPKRLWNLFLGYPVFRQQNKNLQQYDKIIEIERNDCTIFVKNRELVHQSKLDIKFYEVYSQFYNYANFIEQEEKNFLDEIWDKKLKDKYTKELNQEDIDYDQKLFEIKHSEFINYLRQLTNKPIEDDVFESLIRKIAEYEIDLESKLKKEHYIRKYSYKFIQDKLEQLRKQNRKKEINQMDDNIMIELESQNLAGQLHVFKSFIQYLRKEEDNFDKKREEYSKKQQVNKFPIGQYSFSAEFFFPKIQYKEKQKIYQEVNYEYYNTDSSSWFWRFKVYWVRYKGIYKTLTEMACYGFLHSSISFRAIFSCKTYHPIQHLVNAHTGEKKYKNEKVDPIKVLMTNLWDNIKTDRKKFEEIPDTAFFGKNIGRICNILYNYMIKLFFGGFLGLLILFPILCIVLSSLCIVLVFTSWFWTFLALLIQFIIIIILYDFDEPYQHHEIPFGVRLLPIISISFKLVFKGVLQLAMSFIYIFGIVPLLAIFMALFGFSRYILRSLYDCFMYGIVRCFARNPVREDNMAWRIKGPGVENTQYYYTIEDNDVFMLVRAELEKLQLLEFEYKAKRIIKKPLSKAQKIYRDCLEIYQVTRKDQFNQISNKVNIINNKLTMAIQQRQQCFPYFNSQQVRFSDQELERLLPITTEIIYGFIQEHQMNYVWRLMGIKKDDFKTLTDKIWQRIFKNYDILEGLSDDEQQYRHEINRVRDDSIIKDIAHTMNVQQYNASTSKWKRSMVSQGHKKAQKKKQMLAQYQLENLVENEEQKQQIYQQECISESEMQQVAIKTMHKKAREFNKKKLINQGLFKQNNRRQNKYLEDNFQDYPDTGNLNQQRKRSITKLIEVKYSDSCNSENEIPQIQKQQNSFRAQRNQNNYQQYQENRGQNLDGSFLQSEDQDIDLDHQQQQQQQQEINIIQDQQMDIAINDYQNQEDGDDQHDLIIKEKKSTYKPITNIRQIQKYLTYANQQINSEVTIMSNRDYGLFFNYYYYNLQKLGK</sequence>
<evidence type="ECO:0000256" key="2">
    <source>
        <dbReference type="SAM" id="MobiDB-lite"/>
    </source>
</evidence>
<proteinExistence type="predicted"/>
<reference evidence="4 5" key="1">
    <citation type="journal article" date="2015" name="Sci. Rep.">
        <title>Genome of the facultative scuticociliatosis pathogen Pseudocohnilembus persalinus provides insight into its virulence through horizontal gene transfer.</title>
        <authorList>
            <person name="Xiong J."/>
            <person name="Wang G."/>
            <person name="Cheng J."/>
            <person name="Tian M."/>
            <person name="Pan X."/>
            <person name="Warren A."/>
            <person name="Jiang C."/>
            <person name="Yuan D."/>
            <person name="Miao W."/>
        </authorList>
    </citation>
    <scope>NUCLEOTIDE SEQUENCE [LARGE SCALE GENOMIC DNA]</scope>
    <source>
        <strain evidence="4">36N120E</strain>
    </source>
</reference>
<comment type="caution">
    <text evidence="4">The sequence shown here is derived from an EMBL/GenBank/DDBJ whole genome shotgun (WGS) entry which is preliminary data.</text>
</comment>
<feature type="region of interest" description="Disordered" evidence="2">
    <location>
        <begin position="1"/>
        <end position="43"/>
    </location>
</feature>
<feature type="compositionally biased region" description="Polar residues" evidence="2">
    <location>
        <begin position="12"/>
        <end position="43"/>
    </location>
</feature>
<dbReference type="OMA" id="RECTIRC"/>
<evidence type="ECO:0000313" key="4">
    <source>
        <dbReference type="EMBL" id="KRX03251.1"/>
    </source>
</evidence>
<evidence type="ECO:0000313" key="5">
    <source>
        <dbReference type="Proteomes" id="UP000054937"/>
    </source>
</evidence>
<keyword evidence="3" id="KW-1133">Transmembrane helix</keyword>
<dbReference type="InParanoid" id="A0A0V0QLP9"/>
<keyword evidence="1" id="KW-0175">Coiled coil</keyword>
<organism evidence="4 5">
    <name type="scientific">Pseudocohnilembus persalinus</name>
    <name type="common">Ciliate</name>
    <dbReference type="NCBI Taxonomy" id="266149"/>
    <lineage>
        <taxon>Eukaryota</taxon>
        <taxon>Sar</taxon>
        <taxon>Alveolata</taxon>
        <taxon>Ciliophora</taxon>
        <taxon>Intramacronucleata</taxon>
        <taxon>Oligohymenophorea</taxon>
        <taxon>Scuticociliatia</taxon>
        <taxon>Philasterida</taxon>
        <taxon>Pseudocohnilembidae</taxon>
        <taxon>Pseudocohnilembus</taxon>
    </lineage>
</organism>
<keyword evidence="3" id="KW-0812">Transmembrane</keyword>
<evidence type="ECO:0000256" key="3">
    <source>
        <dbReference type="SAM" id="Phobius"/>
    </source>
</evidence>
<feature type="transmembrane region" description="Helical" evidence="3">
    <location>
        <begin position="717"/>
        <end position="735"/>
    </location>
</feature>
<feature type="transmembrane region" description="Helical" evidence="3">
    <location>
        <begin position="772"/>
        <end position="796"/>
    </location>
</feature>
<dbReference type="EMBL" id="LDAU01000140">
    <property type="protein sequence ID" value="KRX03251.1"/>
    <property type="molecule type" value="Genomic_DNA"/>
</dbReference>
<dbReference type="InterPro" id="IPR057435">
    <property type="entry name" value="Lips"/>
</dbReference>
<evidence type="ECO:0008006" key="6">
    <source>
        <dbReference type="Google" id="ProtNLM"/>
    </source>
</evidence>
<protein>
    <recommendedName>
        <fullName evidence="6">Transmembrane protein</fullName>
    </recommendedName>
</protein>
<dbReference type="PANTHER" id="PTHR37686:SF1">
    <property type="entry name" value="LD36006P"/>
    <property type="match status" value="1"/>
</dbReference>
<dbReference type="Proteomes" id="UP000054937">
    <property type="component" value="Unassembled WGS sequence"/>
</dbReference>
<feature type="region of interest" description="Disordered" evidence="2">
    <location>
        <begin position="88"/>
        <end position="111"/>
    </location>
</feature>
<dbReference type="Pfam" id="PF25228">
    <property type="entry name" value="Lips"/>
    <property type="match status" value="1"/>
</dbReference>
<name>A0A0V0QLP9_PSEPJ</name>
<feature type="transmembrane region" description="Helical" evidence="3">
    <location>
        <begin position="684"/>
        <end position="711"/>
    </location>
</feature>
<feature type="transmembrane region" description="Helical" evidence="3">
    <location>
        <begin position="747"/>
        <end position="766"/>
    </location>
</feature>
<feature type="compositionally biased region" description="Low complexity" evidence="2">
    <location>
        <begin position="94"/>
        <end position="105"/>
    </location>
</feature>
<dbReference type="PANTHER" id="PTHR37686">
    <property type="entry name" value="LD36006P"/>
    <property type="match status" value="1"/>
</dbReference>
<keyword evidence="3" id="KW-0472">Membrane</keyword>
<feature type="coiled-coil region" evidence="1">
    <location>
        <begin position="432"/>
        <end position="481"/>
    </location>
</feature>
<dbReference type="OrthoDB" id="10003277at2759"/>